<evidence type="ECO:0000256" key="2">
    <source>
        <dbReference type="PROSITE-ProRule" id="PRU00708"/>
    </source>
</evidence>
<dbReference type="GO" id="GO:0003723">
    <property type="term" value="F:RNA binding"/>
    <property type="evidence" value="ECO:0007669"/>
    <property type="project" value="InterPro"/>
</dbReference>
<organism evidence="5 6">
    <name type="scientific">Colocasia esculenta</name>
    <name type="common">Wild taro</name>
    <name type="synonym">Arum esculentum</name>
    <dbReference type="NCBI Taxonomy" id="4460"/>
    <lineage>
        <taxon>Eukaryota</taxon>
        <taxon>Viridiplantae</taxon>
        <taxon>Streptophyta</taxon>
        <taxon>Embryophyta</taxon>
        <taxon>Tracheophyta</taxon>
        <taxon>Spermatophyta</taxon>
        <taxon>Magnoliopsida</taxon>
        <taxon>Liliopsida</taxon>
        <taxon>Araceae</taxon>
        <taxon>Aroideae</taxon>
        <taxon>Colocasieae</taxon>
        <taxon>Colocasia</taxon>
    </lineage>
</organism>
<evidence type="ECO:0000256" key="3">
    <source>
        <dbReference type="SAM" id="MobiDB-lite"/>
    </source>
</evidence>
<gene>
    <name evidence="5" type="ORF">Taro_001637</name>
</gene>
<dbReference type="Proteomes" id="UP000652761">
    <property type="component" value="Unassembled WGS sequence"/>
</dbReference>
<feature type="region of interest" description="Disordered" evidence="3">
    <location>
        <begin position="34"/>
        <end position="53"/>
    </location>
</feature>
<dbReference type="GO" id="GO:0009451">
    <property type="term" value="P:RNA modification"/>
    <property type="evidence" value="ECO:0007669"/>
    <property type="project" value="InterPro"/>
</dbReference>
<feature type="repeat" description="PPR" evidence="2">
    <location>
        <begin position="493"/>
        <end position="527"/>
    </location>
</feature>
<evidence type="ECO:0000313" key="6">
    <source>
        <dbReference type="Proteomes" id="UP000652761"/>
    </source>
</evidence>
<feature type="chain" id="PRO_5032899456" description="Pentatricopeptide repeat-containing protein" evidence="4">
    <location>
        <begin position="17"/>
        <end position="828"/>
    </location>
</feature>
<dbReference type="Pfam" id="PF20431">
    <property type="entry name" value="E_motif"/>
    <property type="match status" value="1"/>
</dbReference>
<dbReference type="InterPro" id="IPR046960">
    <property type="entry name" value="PPR_At4g14850-like_plant"/>
</dbReference>
<dbReference type="InterPro" id="IPR011990">
    <property type="entry name" value="TPR-like_helical_dom_sf"/>
</dbReference>
<evidence type="ECO:0000256" key="1">
    <source>
        <dbReference type="ARBA" id="ARBA00022737"/>
    </source>
</evidence>
<keyword evidence="4" id="KW-0732">Signal</keyword>
<feature type="repeat" description="PPR" evidence="2">
    <location>
        <begin position="145"/>
        <end position="179"/>
    </location>
</feature>
<feature type="repeat" description="PPR" evidence="2">
    <location>
        <begin position="595"/>
        <end position="629"/>
    </location>
</feature>
<feature type="signal peptide" evidence="4">
    <location>
        <begin position="1"/>
        <end position="16"/>
    </location>
</feature>
<dbReference type="FunFam" id="1.25.40.10:FF:000366">
    <property type="entry name" value="Pentatricopeptide (PPR) repeat-containing protein"/>
    <property type="match status" value="1"/>
</dbReference>
<dbReference type="InterPro" id="IPR046848">
    <property type="entry name" value="E_motif"/>
</dbReference>
<keyword evidence="6" id="KW-1185">Reference proteome</keyword>
<dbReference type="Pfam" id="PF12854">
    <property type="entry name" value="PPR_1"/>
    <property type="match status" value="1"/>
</dbReference>
<dbReference type="FunFam" id="1.25.40.10:FF:000031">
    <property type="entry name" value="Pentatricopeptide repeat-containing protein mitochondrial"/>
    <property type="match status" value="1"/>
</dbReference>
<comment type="caution">
    <text evidence="5">The sequence shown here is derived from an EMBL/GenBank/DDBJ whole genome shotgun (WGS) entry which is preliminary data.</text>
</comment>
<dbReference type="EMBL" id="NMUH01000035">
    <property type="protein sequence ID" value="MQL69367.1"/>
    <property type="molecule type" value="Genomic_DNA"/>
</dbReference>
<sequence length="828" mass="91086">MATVVAMSVVAHVAAASAVSDGPLRRRSPDVALLQPQRSSPPPPPLPWSPSTSSPALLGRRLRLSAADLPPSTSVASSLTAALEQAAAAIDLRAGSRLHARALRLGLLPSPDPYLSSQLLRLYATCGDLPAALSVLRSTPPATLTPFFYNVLIRAHTEAALHDVAVDLFAEMVASGLSPNEYTFPFALKSCTSLGNVGLGRQLHALLVKTELLDSNVFSACALLDAYAKWGSLGDARKLFDRMPQRNDVAWNAVIAAYAQNGHWAESLSMLQLLEEEQGFEVDVTSWNSVIAGCVRCRDADSALATLGMMVHAGVRPSVTTINTLLPIIPTLGSPKKVKELHGMTLRYGGVIKMESVDDERLRCALAAGYAYNGQMDCASHLFEMIEFRTFQLWLSMMSGHIDRGVTHRAFDVFRSMAVQCNKEGRTISKVCLTLLLPECSPLSKSGMEIHAYAYRHGLESYTSLCNALIAMYAKRGDVLASKQVFQRTNEKDVITWNTMVSCYAFALDFNAAFELFHQMLSEGQNPDEYSFGSVLDGCGHLSSLQQGMTLHADIIKRGFSQSYCVIQNALIDMYGKCGCVQDARKLFDEIELKDIISWNTIISCYGFNARPYEAYLLFKMMLEEGWKPNRVTFIGLLTACSHAGLLDEGLKYFEAMSSEHGIVPDVDHYTCIVDNLGRAGQLDRAYRLIKSMPVKPDDCIWGALLGGCKIHGNVKLAEIAAKHLIELEPNHPGYKVLMSNIYADASRWNDVARVRGDMQDSGLKKFPGYSWIEVGGGELHRFFRADQSHKECTEIYSALDGLTKQLRDEGYVPCMDSKSRFLLIDEN</sequence>
<dbReference type="OrthoDB" id="185373at2759"/>
<dbReference type="PANTHER" id="PTHR47926">
    <property type="entry name" value="PENTATRICOPEPTIDE REPEAT-CONTAINING PROTEIN"/>
    <property type="match status" value="1"/>
</dbReference>
<feature type="repeat" description="PPR" evidence="2">
    <location>
        <begin position="630"/>
        <end position="665"/>
    </location>
</feature>
<feature type="repeat" description="PPR" evidence="2">
    <location>
        <begin position="283"/>
        <end position="317"/>
    </location>
</feature>
<evidence type="ECO:0000256" key="4">
    <source>
        <dbReference type="SAM" id="SignalP"/>
    </source>
</evidence>
<dbReference type="AlphaFoldDB" id="A0A843TGU6"/>
<reference evidence="5" key="1">
    <citation type="submission" date="2017-07" db="EMBL/GenBank/DDBJ databases">
        <title>Taro Niue Genome Assembly and Annotation.</title>
        <authorList>
            <person name="Atibalentja N."/>
            <person name="Keating K."/>
            <person name="Fields C.J."/>
        </authorList>
    </citation>
    <scope>NUCLEOTIDE SEQUENCE</scope>
    <source>
        <strain evidence="5">Niue_2</strain>
        <tissue evidence="5">Leaf</tissue>
    </source>
</reference>
<keyword evidence="1" id="KW-0677">Repeat</keyword>
<dbReference type="PANTHER" id="PTHR47926:SF452">
    <property type="entry name" value="PENTATRICOPEPTIDE REPEAT-CONTAINING PROTEIN"/>
    <property type="match status" value="1"/>
</dbReference>
<dbReference type="InterPro" id="IPR002885">
    <property type="entry name" value="PPR_rpt"/>
</dbReference>
<evidence type="ECO:0000313" key="5">
    <source>
        <dbReference type="EMBL" id="MQL69367.1"/>
    </source>
</evidence>
<dbReference type="FunFam" id="1.25.40.10:FF:000344">
    <property type="entry name" value="Pentatricopeptide repeat-containing protein"/>
    <property type="match status" value="1"/>
</dbReference>
<dbReference type="Pfam" id="PF13812">
    <property type="entry name" value="PPR_3"/>
    <property type="match status" value="1"/>
</dbReference>
<dbReference type="Pfam" id="PF01535">
    <property type="entry name" value="PPR"/>
    <property type="match status" value="2"/>
</dbReference>
<feature type="repeat" description="PPR" evidence="2">
    <location>
        <begin position="216"/>
        <end position="250"/>
    </location>
</feature>
<name>A0A843TGU6_COLES</name>
<dbReference type="FunFam" id="1.25.40.10:FF:000073">
    <property type="entry name" value="Pentatricopeptide repeat-containing protein chloroplastic"/>
    <property type="match status" value="1"/>
</dbReference>
<proteinExistence type="predicted"/>
<feature type="compositionally biased region" description="Pro residues" evidence="3">
    <location>
        <begin position="39"/>
        <end position="48"/>
    </location>
</feature>
<dbReference type="Pfam" id="PF13041">
    <property type="entry name" value="PPR_2"/>
    <property type="match status" value="3"/>
</dbReference>
<accession>A0A843TGU6</accession>
<dbReference type="Gene3D" id="1.25.40.10">
    <property type="entry name" value="Tetratricopeptide repeat domain"/>
    <property type="match status" value="4"/>
</dbReference>
<dbReference type="NCBIfam" id="TIGR00756">
    <property type="entry name" value="PPR"/>
    <property type="match status" value="8"/>
</dbReference>
<dbReference type="PROSITE" id="PS51375">
    <property type="entry name" value="PPR"/>
    <property type="match status" value="6"/>
</dbReference>
<protein>
    <recommendedName>
        <fullName evidence="7">Pentatricopeptide repeat-containing protein</fullName>
    </recommendedName>
</protein>
<evidence type="ECO:0008006" key="7">
    <source>
        <dbReference type="Google" id="ProtNLM"/>
    </source>
</evidence>